<sequence length="63" mass="6953">MIASEYYLMQSKSTMEITLSTIKCLTFGALIIAEKVIQLTLVGFISSFAEFVLINTLSHCSSD</sequence>
<organism evidence="1 2">
    <name type="scientific">Hymenolepis diminuta</name>
    <name type="common">Rat tapeworm</name>
    <dbReference type="NCBI Taxonomy" id="6216"/>
    <lineage>
        <taxon>Eukaryota</taxon>
        <taxon>Metazoa</taxon>
        <taxon>Spiralia</taxon>
        <taxon>Lophotrochozoa</taxon>
        <taxon>Platyhelminthes</taxon>
        <taxon>Cestoda</taxon>
        <taxon>Eucestoda</taxon>
        <taxon>Cyclophyllidea</taxon>
        <taxon>Hymenolepididae</taxon>
        <taxon>Hymenolepis</taxon>
    </lineage>
</organism>
<evidence type="ECO:0000313" key="1">
    <source>
        <dbReference type="EMBL" id="VUZ47031.1"/>
    </source>
</evidence>
<reference evidence="1 2" key="1">
    <citation type="submission" date="2019-07" db="EMBL/GenBank/DDBJ databases">
        <authorList>
            <person name="Jastrzebski P J."/>
            <person name="Paukszto L."/>
            <person name="Jastrzebski P J."/>
        </authorList>
    </citation>
    <scope>NUCLEOTIDE SEQUENCE [LARGE SCALE GENOMIC DNA]</scope>
    <source>
        <strain evidence="1 2">WMS-il1</strain>
    </source>
</reference>
<gene>
    <name evidence="1" type="ORF">WMSIL1_LOCUS6278</name>
</gene>
<feature type="non-terminal residue" evidence="1">
    <location>
        <position position="63"/>
    </location>
</feature>
<proteinExistence type="predicted"/>
<name>A0A564YIC2_HYMDI</name>
<keyword evidence="2" id="KW-1185">Reference proteome</keyword>
<dbReference type="Proteomes" id="UP000321570">
    <property type="component" value="Unassembled WGS sequence"/>
</dbReference>
<dbReference type="EMBL" id="CABIJS010000222">
    <property type="protein sequence ID" value="VUZ47031.1"/>
    <property type="molecule type" value="Genomic_DNA"/>
</dbReference>
<accession>A0A564YIC2</accession>
<protein>
    <submittedName>
        <fullName evidence="1">Uncharacterized protein</fullName>
    </submittedName>
</protein>
<evidence type="ECO:0000313" key="2">
    <source>
        <dbReference type="Proteomes" id="UP000321570"/>
    </source>
</evidence>
<dbReference type="AlphaFoldDB" id="A0A564YIC2"/>